<accession>A0A560BMA0</accession>
<dbReference type="InterPro" id="IPR051212">
    <property type="entry name" value="Type-I_RE_S_subunit"/>
</dbReference>
<dbReference type="Proteomes" id="UP000318529">
    <property type="component" value="Unassembled WGS sequence"/>
</dbReference>
<sequence length="504" mass="55597">MSPLPPGWTEAPLEVLCDINPKGDSIDPLTPVSFVPMPAVSDEQGIILEHGVRPFGEVAKGYTRFQDGDVIFAKITPCMENGKIAVARGLHNGLACGSTEFHVLRPRENVVLADYLWRFLRRQSFRDEAQHHMSGAVGQQRVPVEFLKKTLVPLPPFEEQRRIVAKLDVLFERLQSASADLAAMPKLIKQYRQAVLDAAFRGELTSAWRIANIDTAPAQEFYEERQGWAVKRTRQSGLGRDEKSAILTRDPALERTLAEVAAGRSLPSTWLWCGLGEVFGTYVGATPSRKEPAYWGGEIAWVSSGEVAFCRISNTKEKITSDGLANASTRMHPAGTVLLGMIGEGKTRGQAAILDTEACNNQNCAAIRVSEGDYPPEYVYWYLYAVYERTRSAGAGNNQPALNKEKVQRLPLPLAPPVEASAVVRALEARLAPMQRIEDELASSRKHADRLGEQLLGRAFRGELVAQDPNDEPADELLKRILSVQAEPADARRGRPRRAVAQEA</sequence>
<dbReference type="Pfam" id="PF01420">
    <property type="entry name" value="Methylase_S"/>
    <property type="match status" value="2"/>
</dbReference>
<dbReference type="InterPro" id="IPR000055">
    <property type="entry name" value="Restrct_endonuc_typeI_TRD"/>
</dbReference>
<proteinExistence type="inferred from homology"/>
<dbReference type="Gene3D" id="3.90.220.20">
    <property type="entry name" value="DNA methylase specificity domains"/>
    <property type="match status" value="2"/>
</dbReference>
<evidence type="ECO:0000256" key="3">
    <source>
        <dbReference type="ARBA" id="ARBA00023125"/>
    </source>
</evidence>
<protein>
    <submittedName>
        <fullName evidence="5">Type I restriction enzyme S subunit</fullName>
    </submittedName>
</protein>
<dbReference type="GO" id="GO:0003677">
    <property type="term" value="F:DNA binding"/>
    <property type="evidence" value="ECO:0007669"/>
    <property type="project" value="UniProtKB-KW"/>
</dbReference>
<dbReference type="InterPro" id="IPR044946">
    <property type="entry name" value="Restrct_endonuc_typeI_TRD_sf"/>
</dbReference>
<dbReference type="GO" id="GO:0009307">
    <property type="term" value="P:DNA restriction-modification system"/>
    <property type="evidence" value="ECO:0007669"/>
    <property type="project" value="UniProtKB-KW"/>
</dbReference>
<dbReference type="CDD" id="cd17247">
    <property type="entry name" value="RMtype1_S_Eco2747I-TRD2-CR2_like"/>
    <property type="match status" value="1"/>
</dbReference>
<dbReference type="AlphaFoldDB" id="A0A560BMA0"/>
<dbReference type="PANTHER" id="PTHR43140:SF1">
    <property type="entry name" value="TYPE I RESTRICTION ENZYME ECOKI SPECIFICITY SUBUNIT"/>
    <property type="match status" value="1"/>
</dbReference>
<organism evidence="5 6">
    <name type="scientific">Azospirillum brasilense</name>
    <dbReference type="NCBI Taxonomy" id="192"/>
    <lineage>
        <taxon>Bacteria</taxon>
        <taxon>Pseudomonadati</taxon>
        <taxon>Pseudomonadota</taxon>
        <taxon>Alphaproteobacteria</taxon>
        <taxon>Rhodospirillales</taxon>
        <taxon>Azospirillaceae</taxon>
        <taxon>Azospirillum</taxon>
    </lineage>
</organism>
<comment type="caution">
    <text evidence="5">The sequence shown here is derived from an EMBL/GenBank/DDBJ whole genome shotgun (WGS) entry which is preliminary data.</text>
</comment>
<evidence type="ECO:0000259" key="4">
    <source>
        <dbReference type="Pfam" id="PF01420"/>
    </source>
</evidence>
<gene>
    <name evidence="5" type="ORF">FBZ83_12923</name>
</gene>
<keyword evidence="2" id="KW-0680">Restriction system</keyword>
<comment type="similarity">
    <text evidence="1">Belongs to the type-I restriction system S methylase family.</text>
</comment>
<keyword evidence="3" id="KW-0238">DNA-binding</keyword>
<dbReference type="CDD" id="cd17260">
    <property type="entry name" value="RMtype1_S_EcoEI-TRD1-CR1_like"/>
    <property type="match status" value="1"/>
</dbReference>
<feature type="domain" description="Type I restriction modification DNA specificity" evidence="4">
    <location>
        <begin position="268"/>
        <end position="417"/>
    </location>
</feature>
<name>A0A560BMA0_AZOBR</name>
<evidence type="ECO:0000256" key="2">
    <source>
        <dbReference type="ARBA" id="ARBA00022747"/>
    </source>
</evidence>
<dbReference type="SUPFAM" id="SSF116734">
    <property type="entry name" value="DNA methylase specificity domain"/>
    <property type="match status" value="2"/>
</dbReference>
<evidence type="ECO:0000313" key="6">
    <source>
        <dbReference type="Proteomes" id="UP000318529"/>
    </source>
</evidence>
<evidence type="ECO:0000313" key="5">
    <source>
        <dbReference type="EMBL" id="TWA73726.1"/>
    </source>
</evidence>
<evidence type="ECO:0000256" key="1">
    <source>
        <dbReference type="ARBA" id="ARBA00010923"/>
    </source>
</evidence>
<reference evidence="5 6" key="1">
    <citation type="submission" date="2019-06" db="EMBL/GenBank/DDBJ databases">
        <title>Genomic Encyclopedia of Type Strains, Phase IV (KMG-V): Genome sequencing to study the core and pangenomes of soil and plant-associated prokaryotes.</title>
        <authorList>
            <person name="Whitman W."/>
        </authorList>
    </citation>
    <scope>NUCLEOTIDE SEQUENCE [LARGE SCALE GENOMIC DNA]</scope>
    <source>
        <strain evidence="5 6">BR 11650</strain>
    </source>
</reference>
<dbReference type="PANTHER" id="PTHR43140">
    <property type="entry name" value="TYPE-1 RESTRICTION ENZYME ECOKI SPECIFICITY PROTEIN"/>
    <property type="match status" value="1"/>
</dbReference>
<dbReference type="EMBL" id="VITH01000029">
    <property type="protein sequence ID" value="TWA73726.1"/>
    <property type="molecule type" value="Genomic_DNA"/>
</dbReference>
<feature type="domain" description="Type I restriction modification DNA specificity" evidence="4">
    <location>
        <begin position="64"/>
        <end position="172"/>
    </location>
</feature>